<dbReference type="EMBL" id="BSYO01000030">
    <property type="protein sequence ID" value="GMH26139.1"/>
    <property type="molecule type" value="Genomic_DNA"/>
</dbReference>
<dbReference type="CDD" id="cd00590">
    <property type="entry name" value="RRM_SF"/>
    <property type="match status" value="1"/>
</dbReference>
<name>A0AAD3TBC4_NEPGR</name>
<dbReference type="GO" id="GO:0005739">
    <property type="term" value="C:mitochondrion"/>
    <property type="evidence" value="ECO:0007669"/>
    <property type="project" value="TreeGrafter"/>
</dbReference>
<feature type="region of interest" description="Disordered" evidence="3">
    <location>
        <begin position="157"/>
        <end position="180"/>
    </location>
</feature>
<dbReference type="Pfam" id="PF00076">
    <property type="entry name" value="RRM_1"/>
    <property type="match status" value="1"/>
</dbReference>
<evidence type="ECO:0000259" key="4">
    <source>
        <dbReference type="PROSITE" id="PS50102"/>
    </source>
</evidence>
<dbReference type="Proteomes" id="UP001279734">
    <property type="component" value="Unassembled WGS sequence"/>
</dbReference>
<evidence type="ECO:0000256" key="2">
    <source>
        <dbReference type="PROSITE-ProRule" id="PRU00176"/>
    </source>
</evidence>
<dbReference type="SUPFAM" id="SSF54928">
    <property type="entry name" value="RNA-binding domain, RBD"/>
    <property type="match status" value="1"/>
</dbReference>
<keyword evidence="1 2" id="KW-0694">RNA-binding</keyword>
<proteinExistence type="predicted"/>
<dbReference type="Gene3D" id="3.30.70.330">
    <property type="match status" value="1"/>
</dbReference>
<sequence>MSRKRDRPYTSTHIPYSFQKRRRPLPNPTTTATSDPNPPGKPSPPPAVAIIGLPTDCSVLDLKSRFEIYGSISRIRIDHEGVGFITFRTKSAAESAVSAALDPSFGITLDSKRVQVLWTSGSKNREASEREQSLSSKLLRAERPLSTHRRDNWLIPATVTSNSGSGGGGGGGTGTPLWDHQSFKGRQIVAYDDIL</sequence>
<dbReference type="GO" id="GO:0005634">
    <property type="term" value="C:nucleus"/>
    <property type="evidence" value="ECO:0007669"/>
    <property type="project" value="TreeGrafter"/>
</dbReference>
<protein>
    <recommendedName>
        <fullName evidence="4">RRM domain-containing protein</fullName>
    </recommendedName>
</protein>
<evidence type="ECO:0000256" key="3">
    <source>
        <dbReference type="SAM" id="MobiDB-lite"/>
    </source>
</evidence>
<dbReference type="InterPro" id="IPR000504">
    <property type="entry name" value="RRM_dom"/>
</dbReference>
<evidence type="ECO:0000313" key="6">
    <source>
        <dbReference type="Proteomes" id="UP001279734"/>
    </source>
</evidence>
<dbReference type="PROSITE" id="PS50102">
    <property type="entry name" value="RRM"/>
    <property type="match status" value="1"/>
</dbReference>
<dbReference type="GO" id="GO:0003723">
    <property type="term" value="F:RNA binding"/>
    <property type="evidence" value="ECO:0007669"/>
    <property type="project" value="UniProtKB-UniRule"/>
</dbReference>
<reference evidence="5" key="1">
    <citation type="submission" date="2023-05" db="EMBL/GenBank/DDBJ databases">
        <title>Nepenthes gracilis genome sequencing.</title>
        <authorList>
            <person name="Fukushima K."/>
        </authorList>
    </citation>
    <scope>NUCLEOTIDE SEQUENCE</scope>
    <source>
        <strain evidence="5">SING2019-196</strain>
    </source>
</reference>
<comment type="caution">
    <text evidence="5">The sequence shown here is derived from an EMBL/GenBank/DDBJ whole genome shotgun (WGS) entry which is preliminary data.</text>
</comment>
<organism evidence="5 6">
    <name type="scientific">Nepenthes gracilis</name>
    <name type="common">Slender pitcher plant</name>
    <dbReference type="NCBI Taxonomy" id="150966"/>
    <lineage>
        <taxon>Eukaryota</taxon>
        <taxon>Viridiplantae</taxon>
        <taxon>Streptophyta</taxon>
        <taxon>Embryophyta</taxon>
        <taxon>Tracheophyta</taxon>
        <taxon>Spermatophyta</taxon>
        <taxon>Magnoliopsida</taxon>
        <taxon>eudicotyledons</taxon>
        <taxon>Gunneridae</taxon>
        <taxon>Pentapetalae</taxon>
        <taxon>Caryophyllales</taxon>
        <taxon>Nepenthaceae</taxon>
        <taxon>Nepenthes</taxon>
    </lineage>
</organism>
<keyword evidence="6" id="KW-1185">Reference proteome</keyword>
<feature type="compositionally biased region" description="Pro residues" evidence="3">
    <location>
        <begin position="36"/>
        <end position="47"/>
    </location>
</feature>
<dbReference type="InterPro" id="IPR035979">
    <property type="entry name" value="RBD_domain_sf"/>
</dbReference>
<feature type="compositionally biased region" description="Gly residues" evidence="3">
    <location>
        <begin position="164"/>
        <end position="174"/>
    </location>
</feature>
<feature type="region of interest" description="Disordered" evidence="3">
    <location>
        <begin position="1"/>
        <end position="47"/>
    </location>
</feature>
<feature type="domain" description="RRM" evidence="4">
    <location>
        <begin position="46"/>
        <end position="121"/>
    </location>
</feature>
<dbReference type="InterPro" id="IPR012677">
    <property type="entry name" value="Nucleotide-bd_a/b_plait_sf"/>
</dbReference>
<gene>
    <name evidence="5" type="ORF">Nepgr_027982</name>
</gene>
<dbReference type="PANTHER" id="PTHR48024:SF48">
    <property type="entry name" value="RRM DOMAIN-CONTAINING PROTEIN"/>
    <property type="match status" value="1"/>
</dbReference>
<dbReference type="AlphaFoldDB" id="A0AAD3TBC4"/>
<dbReference type="SMART" id="SM00360">
    <property type="entry name" value="RRM"/>
    <property type="match status" value="1"/>
</dbReference>
<accession>A0AAD3TBC4</accession>
<dbReference type="PANTHER" id="PTHR48024">
    <property type="entry name" value="GEO13361P1-RELATED"/>
    <property type="match status" value="1"/>
</dbReference>
<evidence type="ECO:0000313" key="5">
    <source>
        <dbReference type="EMBL" id="GMH26139.1"/>
    </source>
</evidence>
<evidence type="ECO:0000256" key="1">
    <source>
        <dbReference type="ARBA" id="ARBA00022884"/>
    </source>
</evidence>
<dbReference type="InterPro" id="IPR050886">
    <property type="entry name" value="RNA-binding_reg"/>
</dbReference>